<reference evidence="2" key="1">
    <citation type="submission" date="2014-05" db="EMBL/GenBank/DDBJ databases">
        <title>The transcriptome of the halophilic microalga Tetraselmis sp. GSL018 isolated from the Great Salt Lake, Utah.</title>
        <authorList>
            <person name="Jinkerson R.E."/>
            <person name="D'Adamo S."/>
            <person name="Posewitz M.C."/>
        </authorList>
    </citation>
    <scope>NUCLEOTIDE SEQUENCE</scope>
    <source>
        <strain evidence="2">GSL018</strain>
    </source>
</reference>
<gene>
    <name evidence="2" type="ORF">TSPGSL018_5783</name>
</gene>
<feature type="compositionally biased region" description="Basic and acidic residues" evidence="1">
    <location>
        <begin position="1"/>
        <end position="25"/>
    </location>
</feature>
<dbReference type="AlphaFoldDB" id="A0A061RG01"/>
<organism evidence="2">
    <name type="scientific">Tetraselmis sp. GSL018</name>
    <dbReference type="NCBI Taxonomy" id="582737"/>
    <lineage>
        <taxon>Eukaryota</taxon>
        <taxon>Viridiplantae</taxon>
        <taxon>Chlorophyta</taxon>
        <taxon>core chlorophytes</taxon>
        <taxon>Chlorodendrophyceae</taxon>
        <taxon>Chlorodendrales</taxon>
        <taxon>Chlorodendraceae</taxon>
        <taxon>Tetraselmis</taxon>
    </lineage>
</organism>
<accession>A0A061RG01</accession>
<evidence type="ECO:0000256" key="1">
    <source>
        <dbReference type="SAM" id="MobiDB-lite"/>
    </source>
</evidence>
<feature type="region of interest" description="Disordered" evidence="1">
    <location>
        <begin position="1"/>
        <end position="67"/>
    </location>
</feature>
<sequence length="67" mass="7041">MLKGEERSGGPREEIGDPQAEHWGADRSCSLKGVADGSGIVPRGIQVGENLAKRLGRGRGDGWGGLR</sequence>
<name>A0A061RG01_9CHLO</name>
<evidence type="ECO:0000313" key="2">
    <source>
        <dbReference type="EMBL" id="JAC69689.1"/>
    </source>
</evidence>
<proteinExistence type="predicted"/>
<protein>
    <submittedName>
        <fullName evidence="2">Uncharacterized protein</fullName>
    </submittedName>
</protein>
<dbReference type="EMBL" id="GBEZ01016570">
    <property type="protein sequence ID" value="JAC69689.1"/>
    <property type="molecule type" value="Transcribed_RNA"/>
</dbReference>